<evidence type="ECO:0000256" key="6">
    <source>
        <dbReference type="RuleBase" id="RU367087"/>
    </source>
</evidence>
<comment type="similarity">
    <text evidence="1 6">Belongs to the methyltransferase superfamily.</text>
</comment>
<dbReference type="GO" id="GO:0017069">
    <property type="term" value="F:snRNA binding"/>
    <property type="evidence" value="ECO:0007669"/>
    <property type="project" value="TreeGrafter"/>
</dbReference>
<evidence type="ECO:0000256" key="2">
    <source>
        <dbReference type="ARBA" id="ARBA00022603"/>
    </source>
</evidence>
<protein>
    <recommendedName>
        <fullName evidence="6">RNA methyltransferase</fullName>
        <ecNumber evidence="6">2.1.1.-</ecNumber>
    </recommendedName>
</protein>
<dbReference type="Proteomes" id="UP000800094">
    <property type="component" value="Unassembled WGS sequence"/>
</dbReference>
<dbReference type="PANTHER" id="PTHR12315:SF0">
    <property type="entry name" value="7SK SNRNA METHYLPHOSPHATE CAPPING ENZYME"/>
    <property type="match status" value="1"/>
</dbReference>
<dbReference type="GO" id="GO:0032259">
    <property type="term" value="P:methylation"/>
    <property type="evidence" value="ECO:0007669"/>
    <property type="project" value="UniProtKB-KW"/>
</dbReference>
<dbReference type="GO" id="GO:0008173">
    <property type="term" value="F:RNA methyltransferase activity"/>
    <property type="evidence" value="ECO:0007669"/>
    <property type="project" value="UniProtKB-UniRule"/>
</dbReference>
<keyword evidence="4 5" id="KW-0949">S-adenosyl-L-methionine</keyword>
<dbReference type="GeneID" id="54586763"/>
<evidence type="ECO:0000256" key="4">
    <source>
        <dbReference type="ARBA" id="ARBA00022691"/>
    </source>
</evidence>
<dbReference type="GO" id="GO:0040031">
    <property type="term" value="P:snRNA modification"/>
    <property type="evidence" value="ECO:0007669"/>
    <property type="project" value="TreeGrafter"/>
</dbReference>
<sequence length="253" mass="28171">MSTKWGNYADYHGPNHAPGSPPSIHVRDVRLTLIDRLGFAFKGKRCLDVGCNDGTVGCQLAFDFGALQVVGIDIDPNLVSQAEELLALRASRVRPPTDDSERIVDYFPMSAVLRYGRNPAAAPSTSKWPHVRFIAADCVVSTDPAISGPYDVILALSVIKWIHLEHLDEGLVAFFRRCGSSLVSGGYLIVELQTWDSYEKSIRPHTAPHFAESLKQLKYRPETSFTDLLRNEGLNLCATSDRLRRRISVYRKA</sequence>
<dbReference type="Gene3D" id="3.40.50.150">
    <property type="entry name" value="Vaccinia Virus protein VP39"/>
    <property type="match status" value="1"/>
</dbReference>
<dbReference type="OrthoDB" id="540004at2759"/>
<evidence type="ECO:0000313" key="9">
    <source>
        <dbReference type="Proteomes" id="UP000800094"/>
    </source>
</evidence>
<dbReference type="AlphaFoldDB" id="A0A6A6ID83"/>
<dbReference type="EC" id="2.1.1.-" evidence="6"/>
<evidence type="ECO:0000256" key="3">
    <source>
        <dbReference type="ARBA" id="ARBA00022679"/>
    </source>
</evidence>
<proteinExistence type="inferred from homology"/>
<feature type="domain" description="Bin3-type SAM" evidence="7">
    <location>
        <begin position="28"/>
        <end position="253"/>
    </location>
</feature>
<dbReference type="EMBL" id="ML987196">
    <property type="protein sequence ID" value="KAF2248386.1"/>
    <property type="molecule type" value="Genomic_DNA"/>
</dbReference>
<dbReference type="InterPro" id="IPR010675">
    <property type="entry name" value="Bin3_C"/>
</dbReference>
<dbReference type="SUPFAM" id="SSF53335">
    <property type="entry name" value="S-adenosyl-L-methionine-dependent methyltransferases"/>
    <property type="match status" value="1"/>
</dbReference>
<dbReference type="Pfam" id="PF06859">
    <property type="entry name" value="Bin3"/>
    <property type="match status" value="1"/>
</dbReference>
<dbReference type="RefSeq" id="XP_033683390.1">
    <property type="nucleotide sequence ID" value="XM_033833433.1"/>
</dbReference>
<dbReference type="PANTHER" id="PTHR12315">
    <property type="entry name" value="BICOID-INTERACTING PROTEIN RELATED"/>
    <property type="match status" value="1"/>
</dbReference>
<name>A0A6A6ID83_9PLEO</name>
<gene>
    <name evidence="8" type="ORF">BU26DRAFT_565785</name>
</gene>
<organism evidence="8 9">
    <name type="scientific">Trematosphaeria pertusa</name>
    <dbReference type="NCBI Taxonomy" id="390896"/>
    <lineage>
        <taxon>Eukaryota</taxon>
        <taxon>Fungi</taxon>
        <taxon>Dikarya</taxon>
        <taxon>Ascomycota</taxon>
        <taxon>Pezizomycotina</taxon>
        <taxon>Dothideomycetes</taxon>
        <taxon>Pleosporomycetidae</taxon>
        <taxon>Pleosporales</taxon>
        <taxon>Massarineae</taxon>
        <taxon>Trematosphaeriaceae</taxon>
        <taxon>Trematosphaeria</taxon>
    </lineage>
</organism>
<dbReference type="InterPro" id="IPR024160">
    <property type="entry name" value="BIN3_SAM-bd_dom"/>
</dbReference>
<dbReference type="InterPro" id="IPR029063">
    <property type="entry name" value="SAM-dependent_MTases_sf"/>
</dbReference>
<keyword evidence="3 6" id="KW-0808">Transferase</keyword>
<keyword evidence="2 6" id="KW-0489">Methyltransferase</keyword>
<evidence type="ECO:0000256" key="1">
    <source>
        <dbReference type="ARBA" id="ARBA00008361"/>
    </source>
</evidence>
<evidence type="ECO:0000256" key="5">
    <source>
        <dbReference type="PROSITE-ProRule" id="PRU00848"/>
    </source>
</evidence>
<dbReference type="PROSITE" id="PS51515">
    <property type="entry name" value="BIN3_SAM"/>
    <property type="match status" value="1"/>
</dbReference>
<evidence type="ECO:0000313" key="8">
    <source>
        <dbReference type="EMBL" id="KAF2248386.1"/>
    </source>
</evidence>
<accession>A0A6A6ID83</accession>
<keyword evidence="9" id="KW-1185">Reference proteome</keyword>
<dbReference type="GO" id="GO:0008171">
    <property type="term" value="F:O-methyltransferase activity"/>
    <property type="evidence" value="ECO:0007669"/>
    <property type="project" value="UniProtKB-UniRule"/>
</dbReference>
<dbReference type="InterPro" id="IPR039772">
    <property type="entry name" value="Bin3-like"/>
</dbReference>
<dbReference type="CDD" id="cd02440">
    <property type="entry name" value="AdoMet_MTases"/>
    <property type="match status" value="1"/>
</dbReference>
<reference evidence="8" key="1">
    <citation type="journal article" date="2020" name="Stud. Mycol.">
        <title>101 Dothideomycetes genomes: a test case for predicting lifestyles and emergence of pathogens.</title>
        <authorList>
            <person name="Haridas S."/>
            <person name="Albert R."/>
            <person name="Binder M."/>
            <person name="Bloem J."/>
            <person name="Labutti K."/>
            <person name="Salamov A."/>
            <person name="Andreopoulos B."/>
            <person name="Baker S."/>
            <person name="Barry K."/>
            <person name="Bills G."/>
            <person name="Bluhm B."/>
            <person name="Cannon C."/>
            <person name="Castanera R."/>
            <person name="Culley D."/>
            <person name="Daum C."/>
            <person name="Ezra D."/>
            <person name="Gonzalez J."/>
            <person name="Henrissat B."/>
            <person name="Kuo A."/>
            <person name="Liang C."/>
            <person name="Lipzen A."/>
            <person name="Lutzoni F."/>
            <person name="Magnuson J."/>
            <person name="Mondo S."/>
            <person name="Nolan M."/>
            <person name="Ohm R."/>
            <person name="Pangilinan J."/>
            <person name="Park H.-J."/>
            <person name="Ramirez L."/>
            <person name="Alfaro M."/>
            <person name="Sun H."/>
            <person name="Tritt A."/>
            <person name="Yoshinaga Y."/>
            <person name="Zwiers L.-H."/>
            <person name="Turgeon B."/>
            <person name="Goodwin S."/>
            <person name="Spatafora J."/>
            <person name="Crous P."/>
            <person name="Grigoriev I."/>
        </authorList>
    </citation>
    <scope>NUCLEOTIDE SEQUENCE</scope>
    <source>
        <strain evidence="8">CBS 122368</strain>
    </source>
</reference>
<evidence type="ECO:0000259" key="7">
    <source>
        <dbReference type="PROSITE" id="PS51515"/>
    </source>
</evidence>